<evidence type="ECO:0000259" key="1">
    <source>
        <dbReference type="Pfam" id="PF07238"/>
    </source>
</evidence>
<evidence type="ECO:0000313" key="3">
    <source>
        <dbReference type="Proteomes" id="UP000295830"/>
    </source>
</evidence>
<dbReference type="InterPro" id="IPR009875">
    <property type="entry name" value="PilZ_domain"/>
</dbReference>
<sequence length="126" mass="14478">MNERRRQQRLPWVSMDARVKLRKGLIGSTWISVNVVDYSRLGIGIVTEEEVFKPDSRVQVSLRLGTEVGELTVDQVSAHVRHSEPHENGHFYGLEFDEDPGKGVTESLERIEGILNRHQNLTERMQ</sequence>
<reference evidence="2 3" key="1">
    <citation type="submission" date="2019-03" db="EMBL/GenBank/DDBJ databases">
        <title>Genomic Encyclopedia of Type Strains, Phase IV (KMG-IV): sequencing the most valuable type-strain genomes for metagenomic binning, comparative biology and taxonomic classification.</title>
        <authorList>
            <person name="Goeker M."/>
        </authorList>
    </citation>
    <scope>NUCLEOTIDE SEQUENCE [LARGE SCALE GENOMIC DNA]</scope>
    <source>
        <strain evidence="2 3">DSM 15505</strain>
    </source>
</reference>
<dbReference type="Gene3D" id="2.40.10.220">
    <property type="entry name" value="predicted glycosyltransferase like domains"/>
    <property type="match status" value="1"/>
</dbReference>
<keyword evidence="3" id="KW-1185">Reference proteome</keyword>
<comment type="caution">
    <text evidence="2">The sequence shown here is derived from an EMBL/GenBank/DDBJ whole genome shotgun (WGS) entry which is preliminary data.</text>
</comment>
<organism evidence="2 3">
    <name type="scientific">Halospina denitrificans</name>
    <dbReference type="NCBI Taxonomy" id="332522"/>
    <lineage>
        <taxon>Bacteria</taxon>
        <taxon>Pseudomonadati</taxon>
        <taxon>Pseudomonadota</taxon>
        <taxon>Gammaproteobacteria</taxon>
        <taxon>Halospina</taxon>
    </lineage>
</organism>
<dbReference type="Proteomes" id="UP000295830">
    <property type="component" value="Unassembled WGS sequence"/>
</dbReference>
<proteinExistence type="predicted"/>
<accession>A0A4R7JTJ8</accession>
<dbReference type="SUPFAM" id="SSF141371">
    <property type="entry name" value="PilZ domain-like"/>
    <property type="match status" value="1"/>
</dbReference>
<protein>
    <submittedName>
        <fullName evidence="2">PilZ domain-containing protein</fullName>
    </submittedName>
</protein>
<dbReference type="GO" id="GO:0035438">
    <property type="term" value="F:cyclic-di-GMP binding"/>
    <property type="evidence" value="ECO:0007669"/>
    <property type="project" value="InterPro"/>
</dbReference>
<dbReference type="Pfam" id="PF07238">
    <property type="entry name" value="PilZ"/>
    <property type="match status" value="1"/>
</dbReference>
<name>A0A4R7JTJ8_9GAMM</name>
<gene>
    <name evidence="2" type="ORF">DES49_1428</name>
</gene>
<dbReference type="EMBL" id="SOAX01000003">
    <property type="protein sequence ID" value="TDT41345.1"/>
    <property type="molecule type" value="Genomic_DNA"/>
</dbReference>
<dbReference type="RefSeq" id="WP_133735717.1">
    <property type="nucleotide sequence ID" value="NZ_SOAX01000003.1"/>
</dbReference>
<feature type="domain" description="PilZ" evidence="1">
    <location>
        <begin position="3"/>
        <end position="100"/>
    </location>
</feature>
<dbReference type="AlphaFoldDB" id="A0A4R7JTJ8"/>
<evidence type="ECO:0000313" key="2">
    <source>
        <dbReference type="EMBL" id="TDT41345.1"/>
    </source>
</evidence>
<dbReference type="OrthoDB" id="6196119at2"/>